<evidence type="ECO:0000313" key="1">
    <source>
        <dbReference type="EMBL" id="MBO2461682.1"/>
    </source>
</evidence>
<keyword evidence="2" id="KW-1185">Reference proteome</keyword>
<sequence>MDVSGISGEGVVVWGVEFPDGRCAYRWNTDTATTSVADSIDDVEAIHGHNGATRLVWLDNQTAGGLWRRYVRIGDGPPPVWRSATRTVRPEGDGGGSAG</sequence>
<accession>A0ABS3RY48</accession>
<comment type="caution">
    <text evidence="1">The sequence shown here is derived from an EMBL/GenBank/DDBJ whole genome shotgun (WGS) entry which is preliminary data.</text>
</comment>
<organism evidence="1 2">
    <name type="scientific">Actinomadura violacea</name>
    <dbReference type="NCBI Taxonomy" id="2819934"/>
    <lineage>
        <taxon>Bacteria</taxon>
        <taxon>Bacillati</taxon>
        <taxon>Actinomycetota</taxon>
        <taxon>Actinomycetes</taxon>
        <taxon>Streptosporangiales</taxon>
        <taxon>Thermomonosporaceae</taxon>
        <taxon>Actinomadura</taxon>
    </lineage>
</organism>
<proteinExistence type="predicted"/>
<name>A0ABS3RY48_9ACTN</name>
<evidence type="ECO:0000313" key="2">
    <source>
        <dbReference type="Proteomes" id="UP000680206"/>
    </source>
</evidence>
<gene>
    <name evidence="1" type="ORF">J4709_29345</name>
</gene>
<dbReference type="RefSeq" id="WP_208245126.1">
    <property type="nucleotide sequence ID" value="NZ_JAGEPF010000018.1"/>
</dbReference>
<dbReference type="EMBL" id="JAGEPF010000018">
    <property type="protein sequence ID" value="MBO2461682.1"/>
    <property type="molecule type" value="Genomic_DNA"/>
</dbReference>
<protein>
    <submittedName>
        <fullName evidence="1">Uncharacterized protein</fullName>
    </submittedName>
</protein>
<dbReference type="Proteomes" id="UP000680206">
    <property type="component" value="Unassembled WGS sequence"/>
</dbReference>
<reference evidence="1 2" key="1">
    <citation type="submission" date="2021-03" db="EMBL/GenBank/DDBJ databases">
        <title>Actinomadura violae sp. nov., isolated from lichen in Thailand.</title>
        <authorList>
            <person name="Kanchanasin P."/>
            <person name="Saeng-In P."/>
            <person name="Phongsopitanun W."/>
            <person name="Yuki M."/>
            <person name="Kudo T."/>
            <person name="Ohkuma M."/>
            <person name="Tanasupawat S."/>
        </authorList>
    </citation>
    <scope>NUCLEOTIDE SEQUENCE [LARGE SCALE GENOMIC DNA]</scope>
    <source>
        <strain evidence="1 2">LCR2-06</strain>
    </source>
</reference>